<dbReference type="Proteomes" id="UP001230654">
    <property type="component" value="Unassembled WGS sequence"/>
</dbReference>
<keyword evidence="2" id="KW-1185">Reference proteome</keyword>
<protein>
    <submittedName>
        <fullName evidence="1">Glucose dehydrogenase</fullName>
    </submittedName>
</protein>
<comment type="caution">
    <text evidence="1">The sequence shown here is derived from an EMBL/GenBank/DDBJ whole genome shotgun (WGS) entry which is preliminary data.</text>
</comment>
<evidence type="ECO:0000313" key="1">
    <source>
        <dbReference type="EMBL" id="MDQ0582397.1"/>
    </source>
</evidence>
<organism evidence="1 2">
    <name type="scientific">Streptomyces rishiriensis</name>
    <dbReference type="NCBI Taxonomy" id="68264"/>
    <lineage>
        <taxon>Bacteria</taxon>
        <taxon>Bacillati</taxon>
        <taxon>Actinomycetota</taxon>
        <taxon>Actinomycetes</taxon>
        <taxon>Kitasatosporales</taxon>
        <taxon>Streptomycetaceae</taxon>
        <taxon>Streptomyces</taxon>
    </lineage>
</organism>
<evidence type="ECO:0000313" key="2">
    <source>
        <dbReference type="Proteomes" id="UP001230654"/>
    </source>
</evidence>
<reference evidence="1 2" key="1">
    <citation type="submission" date="2023-07" db="EMBL/GenBank/DDBJ databases">
        <title>Comparative genomics of wheat-associated soil bacteria to identify genetic determinants of phenazine resistance.</title>
        <authorList>
            <person name="Mouncey N."/>
        </authorList>
    </citation>
    <scope>NUCLEOTIDE SEQUENCE [LARGE SCALE GENOMIC DNA]</scope>
    <source>
        <strain evidence="1 2">B2I6</strain>
    </source>
</reference>
<name>A0ABU0NTE7_STRRH</name>
<sequence length="93" mass="10032">MNFAEEAVAWDTRTGVELWRQDTGGKDIRPRTVTPRGVLYAELDQEAAALATGSGLLLGMLPEDVDIPLEFTSNGYTLVTADNALFAFAATRA</sequence>
<dbReference type="RefSeq" id="WP_307164510.1">
    <property type="nucleotide sequence ID" value="NZ_JAUSWV010000002.1"/>
</dbReference>
<gene>
    <name evidence="1" type="ORF">QF030_004575</name>
</gene>
<proteinExistence type="predicted"/>
<accession>A0ABU0NTE7</accession>
<dbReference type="EMBL" id="JAUSWV010000002">
    <property type="protein sequence ID" value="MDQ0582397.1"/>
    <property type="molecule type" value="Genomic_DNA"/>
</dbReference>